<keyword evidence="4" id="KW-1185">Reference proteome</keyword>
<evidence type="ECO:0000256" key="2">
    <source>
        <dbReference type="SAM" id="SignalP"/>
    </source>
</evidence>
<sequence length="419" mass="44663">MFTQRVRPLVAVGFAVAALAFASPSMAIEPVAEPAPSYEDLIARLDALPSTLEAVAVYDAAAARAEQARALPNPSIAYDRENVYGTGPYSGVGNAETTLTINQPLELFGQRSARIQAARSEANVADLRREQARWLVAGRLALAYAQAEAGARRHDLATEALSLTEQDARGVAAMVEQGREAPLRDIQARSEVESARAAVDEAKALRDGAFARLSAIAMLDRPVQAIGASLLDRALGQPGAGDDDPLAVQVAEAELDTASRLVTVEQRRARPDVTAAVGMRRYRETDDEAFTVGIELTVPLFDRNRGGIRAAYAEQRAAEARLIAQKQAVQAERLGAEAALAASNSRTRAADSGVAAAEEAYRLSRIGFEAGRISQLELRSTRTALIASRNAAVDARIARVLAEIDLARLEGRAPFGESK</sequence>
<comment type="caution">
    <text evidence="3">The sequence shown here is derived from an EMBL/GenBank/DDBJ whole genome shotgun (WGS) entry which is preliminary data.</text>
</comment>
<feature type="chain" id="PRO_5022861152" evidence="2">
    <location>
        <begin position="28"/>
        <end position="419"/>
    </location>
</feature>
<dbReference type="InterPro" id="IPR010131">
    <property type="entry name" value="MdtP/NodT-like"/>
</dbReference>
<comment type="similarity">
    <text evidence="1">Belongs to the outer membrane factor (OMF) (TC 1.B.17) family.</text>
</comment>
<protein>
    <submittedName>
        <fullName evidence="3">TolC family protein</fullName>
    </submittedName>
</protein>
<reference evidence="3 4" key="1">
    <citation type="journal article" date="2008" name="Int. J. Syst. Evol. Microbiol.">
        <title>Luteimonas marina sp. nov., isolated from seawater.</title>
        <authorList>
            <person name="Baik K.S."/>
            <person name="Park S.C."/>
            <person name="Kim M.S."/>
            <person name="Kim E.M."/>
            <person name="Park C."/>
            <person name="Chun J."/>
            <person name="Seong C.N."/>
        </authorList>
    </citation>
    <scope>NUCLEOTIDE SEQUENCE [LARGE SCALE GENOMIC DNA]</scope>
    <source>
        <strain evidence="3 4">FR1330</strain>
    </source>
</reference>
<dbReference type="EMBL" id="VOHK01000001">
    <property type="protein sequence ID" value="TWT23674.1"/>
    <property type="molecule type" value="Genomic_DNA"/>
</dbReference>
<evidence type="ECO:0000256" key="1">
    <source>
        <dbReference type="ARBA" id="ARBA00007613"/>
    </source>
</evidence>
<dbReference type="Gene3D" id="1.20.1600.10">
    <property type="entry name" value="Outer membrane efflux proteins (OEP)"/>
    <property type="match status" value="1"/>
</dbReference>
<organism evidence="3 4">
    <name type="scientific">Luteimonas marina</name>
    <dbReference type="NCBI Taxonomy" id="488485"/>
    <lineage>
        <taxon>Bacteria</taxon>
        <taxon>Pseudomonadati</taxon>
        <taxon>Pseudomonadota</taxon>
        <taxon>Gammaproteobacteria</taxon>
        <taxon>Lysobacterales</taxon>
        <taxon>Lysobacteraceae</taxon>
        <taxon>Luteimonas</taxon>
    </lineage>
</organism>
<name>A0A5C5UC63_9GAMM</name>
<dbReference type="Pfam" id="PF02321">
    <property type="entry name" value="OEP"/>
    <property type="match status" value="2"/>
</dbReference>
<gene>
    <name evidence="3" type="ORF">FQY83_03375</name>
</gene>
<dbReference type="InterPro" id="IPR003423">
    <property type="entry name" value="OMP_efflux"/>
</dbReference>
<feature type="signal peptide" evidence="2">
    <location>
        <begin position="1"/>
        <end position="27"/>
    </location>
</feature>
<evidence type="ECO:0000313" key="3">
    <source>
        <dbReference type="EMBL" id="TWT23674.1"/>
    </source>
</evidence>
<dbReference type="PANTHER" id="PTHR30203:SF24">
    <property type="entry name" value="BLR4935 PROTEIN"/>
    <property type="match status" value="1"/>
</dbReference>
<dbReference type="AlphaFoldDB" id="A0A5C5UC63"/>
<dbReference type="PANTHER" id="PTHR30203">
    <property type="entry name" value="OUTER MEMBRANE CATION EFFLUX PROTEIN"/>
    <property type="match status" value="1"/>
</dbReference>
<proteinExistence type="inferred from homology"/>
<dbReference type="Proteomes" id="UP000319980">
    <property type="component" value="Unassembled WGS sequence"/>
</dbReference>
<accession>A0A5C5UC63</accession>
<dbReference type="RefSeq" id="WP_146384988.1">
    <property type="nucleotide sequence ID" value="NZ_VOHK01000001.1"/>
</dbReference>
<dbReference type="GO" id="GO:0015562">
    <property type="term" value="F:efflux transmembrane transporter activity"/>
    <property type="evidence" value="ECO:0007669"/>
    <property type="project" value="InterPro"/>
</dbReference>
<dbReference type="OrthoDB" id="9791261at2"/>
<keyword evidence="2" id="KW-0732">Signal</keyword>
<dbReference type="SUPFAM" id="SSF56954">
    <property type="entry name" value="Outer membrane efflux proteins (OEP)"/>
    <property type="match status" value="1"/>
</dbReference>
<evidence type="ECO:0000313" key="4">
    <source>
        <dbReference type="Proteomes" id="UP000319980"/>
    </source>
</evidence>